<reference evidence="2 3" key="1">
    <citation type="submission" date="2017-09" db="EMBL/GenBank/DDBJ databases">
        <title>Depth-based differentiation of microbial function through sediment-hosted aquifers and enrichment of novel symbionts in the deep terrestrial subsurface.</title>
        <authorList>
            <person name="Probst A.J."/>
            <person name="Ladd B."/>
            <person name="Jarett J.K."/>
            <person name="Geller-Mcgrath D.E."/>
            <person name="Sieber C.M."/>
            <person name="Emerson J.B."/>
            <person name="Anantharaman K."/>
            <person name="Thomas B.C."/>
            <person name="Malmstrom R."/>
            <person name="Stieglmeier M."/>
            <person name="Klingl A."/>
            <person name="Woyke T."/>
            <person name="Ryan C.M."/>
            <person name="Banfield J.F."/>
        </authorList>
    </citation>
    <scope>NUCLEOTIDE SEQUENCE [LARGE SCALE GENOMIC DNA]</scope>
    <source>
        <strain evidence="2">CG18_big_fil_WC_8_21_14_2_50_37_10</strain>
    </source>
</reference>
<accession>A0A2H0FHX7</accession>
<dbReference type="AlphaFoldDB" id="A0A2H0FHX7"/>
<evidence type="ECO:0000313" key="2">
    <source>
        <dbReference type="EMBL" id="PIQ06169.1"/>
    </source>
</evidence>
<protein>
    <submittedName>
        <fullName evidence="2">Uncharacterized protein</fullName>
    </submittedName>
</protein>
<feature type="transmembrane region" description="Helical" evidence="1">
    <location>
        <begin position="81"/>
        <end position="100"/>
    </location>
</feature>
<gene>
    <name evidence="2" type="ORF">COW72_02275</name>
</gene>
<organism evidence="2 3">
    <name type="scientific">Candidatus Nealsonbacteria bacterium CG18_big_fil_WC_8_21_14_2_50_37_10</name>
    <dbReference type="NCBI Taxonomy" id="1974717"/>
    <lineage>
        <taxon>Bacteria</taxon>
        <taxon>Candidatus Nealsoniibacteriota</taxon>
    </lineage>
</organism>
<sequence length="128" mass="15119">MTGQNIFFQWIFWQFFEAPGNILKAWRNFLLFNLNYFSIPLLLKTFFSPWRRYKVSYGKGFDIGRYFEALFSNLIFRTLGAILRSFLIFIGLLVEFFIIFTGAILFFGWLILPALLIAGLIFGFKILI</sequence>
<keyword evidence="1" id="KW-1133">Transmembrane helix</keyword>
<dbReference type="EMBL" id="PCUC01000121">
    <property type="protein sequence ID" value="PIQ06169.1"/>
    <property type="molecule type" value="Genomic_DNA"/>
</dbReference>
<keyword evidence="1" id="KW-0812">Transmembrane</keyword>
<evidence type="ECO:0000313" key="3">
    <source>
        <dbReference type="Proteomes" id="UP000230778"/>
    </source>
</evidence>
<dbReference type="Proteomes" id="UP000230778">
    <property type="component" value="Unassembled WGS sequence"/>
</dbReference>
<feature type="transmembrane region" description="Helical" evidence="1">
    <location>
        <begin position="29"/>
        <end position="47"/>
    </location>
</feature>
<feature type="transmembrane region" description="Helical" evidence="1">
    <location>
        <begin position="106"/>
        <end position="127"/>
    </location>
</feature>
<name>A0A2H0FHX7_9BACT</name>
<comment type="caution">
    <text evidence="2">The sequence shown here is derived from an EMBL/GenBank/DDBJ whole genome shotgun (WGS) entry which is preliminary data.</text>
</comment>
<keyword evidence="1" id="KW-0472">Membrane</keyword>
<proteinExistence type="predicted"/>
<evidence type="ECO:0000256" key="1">
    <source>
        <dbReference type="SAM" id="Phobius"/>
    </source>
</evidence>